<protein>
    <submittedName>
        <fullName evidence="1">Uncharacterized protein</fullName>
    </submittedName>
</protein>
<proteinExistence type="predicted"/>
<dbReference type="Proteomes" id="UP000308600">
    <property type="component" value="Unassembled WGS sequence"/>
</dbReference>
<name>A0ACD3AGE0_9AGAR</name>
<evidence type="ECO:0000313" key="2">
    <source>
        <dbReference type="Proteomes" id="UP000308600"/>
    </source>
</evidence>
<keyword evidence="2" id="KW-1185">Reference proteome</keyword>
<reference evidence="1 2" key="1">
    <citation type="journal article" date="2019" name="Nat. Ecol. Evol.">
        <title>Megaphylogeny resolves global patterns of mushroom evolution.</title>
        <authorList>
            <person name="Varga T."/>
            <person name="Krizsan K."/>
            <person name="Foldi C."/>
            <person name="Dima B."/>
            <person name="Sanchez-Garcia M."/>
            <person name="Sanchez-Ramirez S."/>
            <person name="Szollosi G.J."/>
            <person name="Szarkandi J.G."/>
            <person name="Papp V."/>
            <person name="Albert L."/>
            <person name="Andreopoulos W."/>
            <person name="Angelini C."/>
            <person name="Antonin V."/>
            <person name="Barry K.W."/>
            <person name="Bougher N.L."/>
            <person name="Buchanan P."/>
            <person name="Buyck B."/>
            <person name="Bense V."/>
            <person name="Catcheside P."/>
            <person name="Chovatia M."/>
            <person name="Cooper J."/>
            <person name="Damon W."/>
            <person name="Desjardin D."/>
            <person name="Finy P."/>
            <person name="Geml J."/>
            <person name="Haridas S."/>
            <person name="Hughes K."/>
            <person name="Justo A."/>
            <person name="Karasinski D."/>
            <person name="Kautmanova I."/>
            <person name="Kiss B."/>
            <person name="Kocsube S."/>
            <person name="Kotiranta H."/>
            <person name="LaButti K.M."/>
            <person name="Lechner B.E."/>
            <person name="Liimatainen K."/>
            <person name="Lipzen A."/>
            <person name="Lukacs Z."/>
            <person name="Mihaltcheva S."/>
            <person name="Morgado L.N."/>
            <person name="Niskanen T."/>
            <person name="Noordeloos M.E."/>
            <person name="Ohm R.A."/>
            <person name="Ortiz-Santana B."/>
            <person name="Ovrebo C."/>
            <person name="Racz N."/>
            <person name="Riley R."/>
            <person name="Savchenko A."/>
            <person name="Shiryaev A."/>
            <person name="Soop K."/>
            <person name="Spirin V."/>
            <person name="Szebenyi C."/>
            <person name="Tomsovsky M."/>
            <person name="Tulloss R.E."/>
            <person name="Uehling J."/>
            <person name="Grigoriev I.V."/>
            <person name="Vagvolgyi C."/>
            <person name="Papp T."/>
            <person name="Martin F.M."/>
            <person name="Miettinen O."/>
            <person name="Hibbett D.S."/>
            <person name="Nagy L.G."/>
        </authorList>
    </citation>
    <scope>NUCLEOTIDE SEQUENCE [LARGE SCALE GENOMIC DNA]</scope>
    <source>
        <strain evidence="1 2">NL-1719</strain>
    </source>
</reference>
<gene>
    <name evidence="1" type="ORF">BDN72DRAFT_901254</name>
</gene>
<dbReference type="EMBL" id="ML208460">
    <property type="protein sequence ID" value="TFK64810.1"/>
    <property type="molecule type" value="Genomic_DNA"/>
</dbReference>
<evidence type="ECO:0000313" key="1">
    <source>
        <dbReference type="EMBL" id="TFK64810.1"/>
    </source>
</evidence>
<sequence length="444" mass="50039">MSIPILYRSRFPPELLAIFFHQSQQCPACLSAVSHQFQNCMEAQPIFWTTAFTSYTPPSGFSPAFAWFNRAGQRPLGFNLVVRAGISIPNIELQSFFHSFGSRLQFLSIRCPAAFLSTFESIIPLLTQVVDLAIYTWLSTSSATRHISFPIMANLAVLRLANGFVSFNQRQWVSLSLLSLTSIYIEDPAMSTSTALSILSQLTSLEQCTILPSHNVHVQQRPSLTPIAHPLGPFPQLRHVTISALIDIEILLNPVSIPCLRTLVLNQTISDSTGFETAPLLLTPFLSNCHTLESLYIHFTLYETETLLCDVLPHLPRLIRLALRWDDNTPETLLQQLVYSAIHPPSNQALPNLQQIYLQSQDALSLTQLQTINSIWLCRPQHISVFYCDAPGTYIAHGPLPHFDSLLQLFLRQTPVHQNFIRPIHPSIIDNLYYPNRTHCTCLL</sequence>
<organism evidence="1 2">
    <name type="scientific">Pluteus cervinus</name>
    <dbReference type="NCBI Taxonomy" id="181527"/>
    <lineage>
        <taxon>Eukaryota</taxon>
        <taxon>Fungi</taxon>
        <taxon>Dikarya</taxon>
        <taxon>Basidiomycota</taxon>
        <taxon>Agaricomycotina</taxon>
        <taxon>Agaricomycetes</taxon>
        <taxon>Agaricomycetidae</taxon>
        <taxon>Agaricales</taxon>
        <taxon>Pluteineae</taxon>
        <taxon>Pluteaceae</taxon>
        <taxon>Pluteus</taxon>
    </lineage>
</organism>
<accession>A0ACD3AGE0</accession>